<comment type="caution">
    <text evidence="2">The sequence shown here is derived from an EMBL/GenBank/DDBJ whole genome shotgun (WGS) entry which is preliminary data.</text>
</comment>
<proteinExistence type="predicted"/>
<feature type="transmembrane region" description="Helical" evidence="1">
    <location>
        <begin position="73"/>
        <end position="95"/>
    </location>
</feature>
<gene>
    <name evidence="2" type="ORF">Cba03nite_36900</name>
</gene>
<name>A0A8J3JDF5_9ACTN</name>
<accession>A0A8J3JDF5</accession>
<evidence type="ECO:0000313" key="2">
    <source>
        <dbReference type="EMBL" id="GIF82341.1"/>
    </source>
</evidence>
<reference evidence="2 3" key="1">
    <citation type="submission" date="2021-01" db="EMBL/GenBank/DDBJ databases">
        <title>Whole genome shotgun sequence of Catellatospora bangladeshensis NBRC 107357.</title>
        <authorList>
            <person name="Komaki H."/>
            <person name="Tamura T."/>
        </authorList>
    </citation>
    <scope>NUCLEOTIDE SEQUENCE [LARGE SCALE GENOMIC DNA]</scope>
    <source>
        <strain evidence="2 3">NBRC 107357</strain>
    </source>
</reference>
<dbReference type="Proteomes" id="UP000601223">
    <property type="component" value="Unassembled WGS sequence"/>
</dbReference>
<dbReference type="AlphaFoldDB" id="A0A8J3JDF5"/>
<protein>
    <submittedName>
        <fullName evidence="2">Uncharacterized protein</fullName>
    </submittedName>
</protein>
<feature type="transmembrane region" description="Helical" evidence="1">
    <location>
        <begin position="36"/>
        <end position="61"/>
    </location>
</feature>
<organism evidence="2 3">
    <name type="scientific">Catellatospora bangladeshensis</name>
    <dbReference type="NCBI Taxonomy" id="310355"/>
    <lineage>
        <taxon>Bacteria</taxon>
        <taxon>Bacillati</taxon>
        <taxon>Actinomycetota</taxon>
        <taxon>Actinomycetes</taxon>
        <taxon>Micromonosporales</taxon>
        <taxon>Micromonosporaceae</taxon>
        <taxon>Catellatospora</taxon>
    </lineage>
</organism>
<sequence>MVGLLLWSIAVELAAAGLIALNVSNIRGAGEPGPLAIAGAIVDGTIALIAAILGIVAWFTALFLRRLPRARKLMVWAGWLLAGGILLFLALRLVVGLTAAG</sequence>
<dbReference type="EMBL" id="BONF01000019">
    <property type="protein sequence ID" value="GIF82341.1"/>
    <property type="molecule type" value="Genomic_DNA"/>
</dbReference>
<keyword evidence="1" id="KW-1133">Transmembrane helix</keyword>
<keyword evidence="1" id="KW-0812">Transmembrane</keyword>
<evidence type="ECO:0000256" key="1">
    <source>
        <dbReference type="SAM" id="Phobius"/>
    </source>
</evidence>
<keyword evidence="1" id="KW-0472">Membrane</keyword>
<evidence type="ECO:0000313" key="3">
    <source>
        <dbReference type="Proteomes" id="UP000601223"/>
    </source>
</evidence>
<keyword evidence="3" id="KW-1185">Reference proteome</keyword>
<dbReference type="RefSeq" id="WP_203747375.1">
    <property type="nucleotide sequence ID" value="NZ_BONF01000019.1"/>
</dbReference>